<organism evidence="1">
    <name type="scientific">uncultured Caudovirales phage</name>
    <dbReference type="NCBI Taxonomy" id="2100421"/>
    <lineage>
        <taxon>Viruses</taxon>
        <taxon>Duplodnaviria</taxon>
        <taxon>Heunggongvirae</taxon>
        <taxon>Uroviricota</taxon>
        <taxon>Caudoviricetes</taxon>
        <taxon>Peduoviridae</taxon>
        <taxon>Maltschvirus</taxon>
        <taxon>Maltschvirus maltsch</taxon>
    </lineage>
</organism>
<proteinExistence type="predicted"/>
<name>A0A6J5MUF0_9CAUD</name>
<protein>
    <submittedName>
        <fullName evidence="1">Uncharacterized protein</fullName>
    </submittedName>
</protein>
<sequence length="76" mass="7939">MIISVDKFYSEPVRIGQRIAGEVSYPNLQAAVQMADLVERIVVTAGEDPTAPIWNATIGALSAALATVAPQAVTNG</sequence>
<accession>A0A6J5MUF0</accession>
<evidence type="ECO:0000313" key="1">
    <source>
        <dbReference type="EMBL" id="CAB4147199.1"/>
    </source>
</evidence>
<reference evidence="1" key="1">
    <citation type="submission" date="2020-04" db="EMBL/GenBank/DDBJ databases">
        <authorList>
            <person name="Chiriac C."/>
            <person name="Salcher M."/>
            <person name="Ghai R."/>
            <person name="Kavagutti S V."/>
        </authorList>
    </citation>
    <scope>NUCLEOTIDE SEQUENCE</scope>
</reference>
<dbReference type="EMBL" id="LR796475">
    <property type="protein sequence ID" value="CAB4147199.1"/>
    <property type="molecule type" value="Genomic_DNA"/>
</dbReference>
<gene>
    <name evidence="1" type="ORF">UFOVP505_18</name>
</gene>